<dbReference type="InterPro" id="IPR012308">
    <property type="entry name" value="DNA_ligase_ATP-dep_N"/>
</dbReference>
<evidence type="ECO:0000256" key="6">
    <source>
        <dbReference type="ARBA" id="ARBA00034003"/>
    </source>
</evidence>
<dbReference type="GeneID" id="55967500"/>
<dbReference type="PROSITE" id="PS50160">
    <property type="entry name" value="DNA_LIGASE_A3"/>
    <property type="match status" value="1"/>
</dbReference>
<feature type="compositionally biased region" description="Basic and acidic residues" evidence="9">
    <location>
        <begin position="39"/>
        <end position="58"/>
    </location>
</feature>
<organism evidence="11 12">
    <name type="scientific">Geosmithia morbida</name>
    <dbReference type="NCBI Taxonomy" id="1094350"/>
    <lineage>
        <taxon>Eukaryota</taxon>
        <taxon>Fungi</taxon>
        <taxon>Dikarya</taxon>
        <taxon>Ascomycota</taxon>
        <taxon>Pezizomycotina</taxon>
        <taxon>Sordariomycetes</taxon>
        <taxon>Hypocreomycetidae</taxon>
        <taxon>Hypocreales</taxon>
        <taxon>Bionectriaceae</taxon>
        <taxon>Geosmithia</taxon>
    </lineage>
</organism>
<dbReference type="SUPFAM" id="SSF56091">
    <property type="entry name" value="DNA ligase/mRNA capping enzyme, catalytic domain"/>
    <property type="match status" value="1"/>
</dbReference>
<dbReference type="GO" id="GO:0071897">
    <property type="term" value="P:DNA biosynthetic process"/>
    <property type="evidence" value="ECO:0007669"/>
    <property type="project" value="InterPro"/>
</dbReference>
<dbReference type="GO" id="GO:0003910">
    <property type="term" value="F:DNA ligase (ATP) activity"/>
    <property type="evidence" value="ECO:0007669"/>
    <property type="project" value="UniProtKB-EC"/>
</dbReference>
<comment type="similarity">
    <text evidence="1 8">Belongs to the ATP-dependent DNA ligase family.</text>
</comment>
<keyword evidence="5 7" id="KW-0067">ATP-binding</keyword>
<dbReference type="FunFam" id="1.10.3260.10:FF:000004">
    <property type="entry name" value="DNA ligase"/>
    <property type="match status" value="1"/>
</dbReference>
<keyword evidence="2 7" id="KW-0436">Ligase</keyword>
<name>A0A9P4Z242_9HYPO</name>
<dbReference type="InterPro" id="IPR012310">
    <property type="entry name" value="DNA_ligase_ATP-dep_cent"/>
</dbReference>
<evidence type="ECO:0000256" key="4">
    <source>
        <dbReference type="ARBA" id="ARBA00022741"/>
    </source>
</evidence>
<dbReference type="CDD" id="cd07900">
    <property type="entry name" value="Adenylation_DNA_ligase_I_Euk"/>
    <property type="match status" value="1"/>
</dbReference>
<dbReference type="RefSeq" id="XP_035324676.1">
    <property type="nucleotide sequence ID" value="XM_035463252.1"/>
</dbReference>
<dbReference type="EC" id="6.5.1.1" evidence="7"/>
<dbReference type="InterPro" id="IPR036599">
    <property type="entry name" value="DNA_ligase_N_sf"/>
</dbReference>
<evidence type="ECO:0000313" key="12">
    <source>
        <dbReference type="Proteomes" id="UP000749293"/>
    </source>
</evidence>
<feature type="region of interest" description="Disordered" evidence="9">
    <location>
        <begin position="1"/>
        <end position="96"/>
    </location>
</feature>
<feature type="region of interest" description="Disordered" evidence="9">
    <location>
        <begin position="754"/>
        <end position="795"/>
    </location>
</feature>
<evidence type="ECO:0000313" key="11">
    <source>
        <dbReference type="EMBL" id="KAF4126024.1"/>
    </source>
</evidence>
<reference evidence="11" key="1">
    <citation type="submission" date="2020-03" db="EMBL/GenBank/DDBJ databases">
        <title>Site-based positive gene gene selection in Geosmithia morbida across the United States reveals a broad range of putative effectors and factors for local host and environmental adapation.</title>
        <authorList>
            <person name="Onufrak A."/>
            <person name="Murdoch R.W."/>
            <person name="Gazis R."/>
            <person name="Huff M."/>
            <person name="Staton M."/>
            <person name="Klingeman W."/>
            <person name="Hadziabdic D."/>
        </authorList>
    </citation>
    <scope>NUCLEOTIDE SEQUENCE</scope>
    <source>
        <strain evidence="11">1262</strain>
    </source>
</reference>
<keyword evidence="12" id="KW-1185">Reference proteome</keyword>
<comment type="caution">
    <text evidence="11">The sequence shown here is derived from an EMBL/GenBank/DDBJ whole genome shotgun (WGS) entry which is preliminary data.</text>
</comment>
<evidence type="ECO:0000256" key="1">
    <source>
        <dbReference type="ARBA" id="ARBA00007572"/>
    </source>
</evidence>
<evidence type="ECO:0000256" key="9">
    <source>
        <dbReference type="SAM" id="MobiDB-lite"/>
    </source>
</evidence>
<dbReference type="Gene3D" id="1.10.3260.10">
    <property type="entry name" value="DNA ligase, ATP-dependent, N-terminal domain"/>
    <property type="match status" value="1"/>
</dbReference>
<feature type="compositionally biased region" description="Basic and acidic residues" evidence="9">
    <location>
        <begin position="633"/>
        <end position="661"/>
    </location>
</feature>
<dbReference type="InterPro" id="IPR000977">
    <property type="entry name" value="DNA_ligase_ATP-dep"/>
</dbReference>
<feature type="compositionally biased region" description="Polar residues" evidence="9">
    <location>
        <begin position="59"/>
        <end position="71"/>
    </location>
</feature>
<proteinExistence type="inferred from homology"/>
<keyword evidence="7" id="KW-0227">DNA damage</keyword>
<accession>A0A9P4Z242</accession>
<feature type="compositionally biased region" description="Polar residues" evidence="9">
    <location>
        <begin position="79"/>
        <end position="96"/>
    </location>
</feature>
<dbReference type="PANTHER" id="PTHR45674:SF9">
    <property type="entry name" value="DNA LIGASE 3"/>
    <property type="match status" value="1"/>
</dbReference>
<feature type="domain" description="ATP-dependent DNA ligase family profile" evidence="10">
    <location>
        <begin position="537"/>
        <end position="722"/>
    </location>
</feature>
<evidence type="ECO:0000256" key="5">
    <source>
        <dbReference type="ARBA" id="ARBA00022840"/>
    </source>
</evidence>
<dbReference type="GO" id="GO:0005524">
    <property type="term" value="F:ATP binding"/>
    <property type="evidence" value="ECO:0007669"/>
    <property type="project" value="UniProtKB-KW"/>
</dbReference>
<comment type="catalytic activity">
    <reaction evidence="6 7">
        <text>ATP + (deoxyribonucleotide)n-3'-hydroxyl + 5'-phospho-(deoxyribonucleotide)m = (deoxyribonucleotide)n+m + AMP + diphosphate.</text>
        <dbReference type="EC" id="6.5.1.1"/>
    </reaction>
</comment>
<dbReference type="InterPro" id="IPR016059">
    <property type="entry name" value="DNA_ligase_ATP-dep_CS"/>
</dbReference>
<dbReference type="GO" id="GO:0005634">
    <property type="term" value="C:nucleus"/>
    <property type="evidence" value="ECO:0007669"/>
    <property type="project" value="TreeGrafter"/>
</dbReference>
<gene>
    <name evidence="11" type="ORF">GMORB2_1270</name>
</gene>
<dbReference type="Gene3D" id="2.40.50.140">
    <property type="entry name" value="Nucleic acid-binding proteins"/>
    <property type="match status" value="1"/>
</dbReference>
<dbReference type="NCBIfam" id="TIGR00574">
    <property type="entry name" value="dnl1"/>
    <property type="match status" value="1"/>
</dbReference>
<dbReference type="Proteomes" id="UP000749293">
    <property type="component" value="Unassembled WGS sequence"/>
</dbReference>
<protein>
    <recommendedName>
        <fullName evidence="7">DNA ligase</fullName>
        <ecNumber evidence="7">6.5.1.1</ecNumber>
    </recommendedName>
</protein>
<dbReference type="InterPro" id="IPR012309">
    <property type="entry name" value="DNA_ligase_ATP-dep_C"/>
</dbReference>
<sequence>MPSPSKKRKLDNGSKSSAPPAKGLEYFFNRQKQVSSTRTDTRDDSELTDEELARKLQDEWNNQDSGSSGSKHIQEKSEGGQQSRVSTPSQGSPSKYSQEFIYQDANVESPSTAPDIVAMPESPKKTLTLQSAGMSEDFVTSTVPLDQSPLTFVPSDYLSQLQELWASEGGDATYSLLTSCFMLVSRTTSRIKIVDTLVNCLRLLIEGDPSSLLPAVWLATNSISPPYISLELGLGGSAISKALKQVCGLDNRSLKAIYGKYGDAGDVAFEAKKKQSFTLRRPKPLTIKGVYASLVKIANSQGQRSAEVKQRLVDRLLQDARGGEESRFIVRTLCQHLRIGAVKTTMLIALSRAFLLSRPPGSGSVLRSCSDLSRLKKEELAEIWARSEEIVKACFARRPNYNDLVPVLLEIGVTDELLLRCDLTLHVPLRPMLGSITRDLAEMLTKLQGRDFACEYKYDGQRAQIHCDIDGKVSIFSRHLELMTDKYPDLVELVPRIRGDGVDSFIMEGEVVAVDRDTGELRNFQTLSNRARKDVAIDSIAVDVCLFSFDLMFLNGQPLLDRPFRERRELLRSLFIEIPHHFTWVKSMDATSGDSEAVLEFFKSATDAKCEGIMVKILDNLTSAPDDQGVFIKGKEEREEGEKEKEKKREPTIHGKAPGEKKSRRKALLATYEPDKRVDAWLKVKKDYHSSFDTLDMIPIAAWHGNGRKAKWWSPILMAVRNEETGSLEAVCKCMSGFTDAFYKANRAFYNMASEGNDNNNDEQDEGEDEDGDQAGGKSRNIRTQKPSFVDYSGPEPDVWFEPQEVWEMAFADITLSPTYTAAIGLVSGERGLSLRFPRFMKKREDKSIEEASTNEFLAGLWRKQEAKAVVNQEADGAGDEGDEE</sequence>
<dbReference type="GO" id="GO:0006273">
    <property type="term" value="P:lagging strand elongation"/>
    <property type="evidence" value="ECO:0007669"/>
    <property type="project" value="TreeGrafter"/>
</dbReference>
<dbReference type="InterPro" id="IPR012340">
    <property type="entry name" value="NA-bd_OB-fold"/>
</dbReference>
<evidence type="ECO:0000259" key="10">
    <source>
        <dbReference type="PROSITE" id="PS50160"/>
    </source>
</evidence>
<keyword evidence="4 7" id="KW-0547">Nucleotide-binding</keyword>
<dbReference type="SUPFAM" id="SSF50249">
    <property type="entry name" value="Nucleic acid-binding proteins"/>
    <property type="match status" value="1"/>
</dbReference>
<feature type="region of interest" description="Disordered" evidence="9">
    <location>
        <begin position="632"/>
        <end position="665"/>
    </location>
</feature>
<dbReference type="AlphaFoldDB" id="A0A9P4Z242"/>
<dbReference type="OrthoDB" id="206088at2759"/>
<dbReference type="FunFam" id="3.30.470.30:FF:000018">
    <property type="entry name" value="DNA ligase"/>
    <property type="match status" value="1"/>
</dbReference>
<dbReference type="GO" id="GO:0003677">
    <property type="term" value="F:DNA binding"/>
    <property type="evidence" value="ECO:0007669"/>
    <property type="project" value="InterPro"/>
</dbReference>
<evidence type="ECO:0000256" key="8">
    <source>
        <dbReference type="RuleBase" id="RU004196"/>
    </source>
</evidence>
<dbReference type="Gene3D" id="3.30.470.30">
    <property type="entry name" value="DNA ligase/mRNA capping enzyme"/>
    <property type="match status" value="1"/>
</dbReference>
<dbReference type="Pfam" id="PF04675">
    <property type="entry name" value="DNA_ligase_A_N"/>
    <property type="match status" value="1"/>
</dbReference>
<dbReference type="Pfam" id="PF01068">
    <property type="entry name" value="DNA_ligase_A_M"/>
    <property type="match status" value="1"/>
</dbReference>
<evidence type="ECO:0000256" key="3">
    <source>
        <dbReference type="ARBA" id="ARBA00022705"/>
    </source>
</evidence>
<dbReference type="InterPro" id="IPR050191">
    <property type="entry name" value="ATP-dep_DNA_ligase"/>
</dbReference>
<dbReference type="PANTHER" id="PTHR45674">
    <property type="entry name" value="DNA LIGASE 1/3 FAMILY MEMBER"/>
    <property type="match status" value="1"/>
</dbReference>
<dbReference type="SUPFAM" id="SSF117018">
    <property type="entry name" value="ATP-dependent DNA ligase DNA-binding domain"/>
    <property type="match status" value="1"/>
</dbReference>
<dbReference type="GO" id="GO:0006310">
    <property type="term" value="P:DNA recombination"/>
    <property type="evidence" value="ECO:0007669"/>
    <property type="project" value="UniProtKB-KW"/>
</dbReference>
<dbReference type="EMBL" id="JAANYQ010000002">
    <property type="protein sequence ID" value="KAF4126024.1"/>
    <property type="molecule type" value="Genomic_DNA"/>
</dbReference>
<keyword evidence="7" id="KW-0233">DNA recombination</keyword>
<keyword evidence="3" id="KW-0235">DNA replication</keyword>
<evidence type="ECO:0000256" key="7">
    <source>
        <dbReference type="RuleBase" id="RU000617"/>
    </source>
</evidence>
<dbReference type="PROSITE" id="PS00697">
    <property type="entry name" value="DNA_LIGASE_A1"/>
    <property type="match status" value="1"/>
</dbReference>
<dbReference type="GO" id="GO:0006281">
    <property type="term" value="P:DNA repair"/>
    <property type="evidence" value="ECO:0007669"/>
    <property type="project" value="UniProtKB-KW"/>
</dbReference>
<keyword evidence="7" id="KW-0234">DNA repair</keyword>
<feature type="compositionally biased region" description="Acidic residues" evidence="9">
    <location>
        <begin position="760"/>
        <end position="773"/>
    </location>
</feature>
<dbReference type="CDD" id="cd07969">
    <property type="entry name" value="OBF_DNA_ligase_I"/>
    <property type="match status" value="1"/>
</dbReference>
<dbReference type="Pfam" id="PF04679">
    <property type="entry name" value="DNA_ligase_A_C"/>
    <property type="match status" value="1"/>
</dbReference>
<evidence type="ECO:0000256" key="2">
    <source>
        <dbReference type="ARBA" id="ARBA00022598"/>
    </source>
</evidence>